<evidence type="ECO:0000313" key="1">
    <source>
        <dbReference type="EMBL" id="KKK94492.1"/>
    </source>
</evidence>
<dbReference type="Gene3D" id="2.60.40.10">
    <property type="entry name" value="Immunoglobulins"/>
    <property type="match status" value="1"/>
</dbReference>
<organism evidence="1">
    <name type="scientific">marine sediment metagenome</name>
    <dbReference type="NCBI Taxonomy" id="412755"/>
    <lineage>
        <taxon>unclassified sequences</taxon>
        <taxon>metagenomes</taxon>
        <taxon>ecological metagenomes</taxon>
    </lineage>
</organism>
<comment type="caution">
    <text evidence="1">The sequence shown here is derived from an EMBL/GenBank/DDBJ whole genome shotgun (WGS) entry which is preliminary data.</text>
</comment>
<reference evidence="1" key="1">
    <citation type="journal article" date="2015" name="Nature">
        <title>Complex archaea that bridge the gap between prokaryotes and eukaryotes.</title>
        <authorList>
            <person name="Spang A."/>
            <person name="Saw J.H."/>
            <person name="Jorgensen S.L."/>
            <person name="Zaremba-Niedzwiedzka K."/>
            <person name="Martijn J."/>
            <person name="Lind A.E."/>
            <person name="van Eijk R."/>
            <person name="Schleper C."/>
            <person name="Guy L."/>
            <person name="Ettema T.J."/>
        </authorList>
    </citation>
    <scope>NUCLEOTIDE SEQUENCE</scope>
</reference>
<dbReference type="InterPro" id="IPR013783">
    <property type="entry name" value="Ig-like_fold"/>
</dbReference>
<sequence>MTVFAPHITSPKGDELFNLGKITITWDRNDPPTDDPYEATSVISYEIEYTDNYNFEDTVWNTIKRRIPWTETSFEWIVGKMIKAPTVRVRIRAKNSLDGELSDWSTSSGDFLINIFKLIPPAIVSPLPDHVYTDFILIILDESITRNTFNQKIRYTVEYS</sequence>
<dbReference type="AlphaFoldDB" id="A0A0F8ZL16"/>
<name>A0A0F8ZL16_9ZZZZ</name>
<protein>
    <recommendedName>
        <fullName evidence="2">Fibronectin type-III domain-containing protein</fullName>
    </recommendedName>
</protein>
<gene>
    <name evidence="1" type="ORF">LCGC14_2682330</name>
</gene>
<accession>A0A0F8ZL16</accession>
<dbReference type="EMBL" id="LAZR01047316">
    <property type="protein sequence ID" value="KKK94492.1"/>
    <property type="molecule type" value="Genomic_DNA"/>
</dbReference>
<feature type="non-terminal residue" evidence="1">
    <location>
        <position position="160"/>
    </location>
</feature>
<proteinExistence type="predicted"/>
<evidence type="ECO:0008006" key="2">
    <source>
        <dbReference type="Google" id="ProtNLM"/>
    </source>
</evidence>